<dbReference type="EMBL" id="CDOD01000015">
    <property type="protein sequence ID" value="CEN34606.1"/>
    <property type="molecule type" value="Genomic_DNA"/>
</dbReference>
<dbReference type="InterPro" id="IPR000531">
    <property type="entry name" value="Beta-barrel_TonB"/>
</dbReference>
<comment type="similarity">
    <text evidence="10 11">Belongs to the TonB-dependent receptor family.</text>
</comment>
<dbReference type="PROSITE" id="PS52016">
    <property type="entry name" value="TONB_DEPENDENT_REC_3"/>
    <property type="match status" value="1"/>
</dbReference>
<evidence type="ECO:0000256" key="6">
    <source>
        <dbReference type="ARBA" id="ARBA00023077"/>
    </source>
</evidence>
<dbReference type="Gene3D" id="2.60.40.1120">
    <property type="entry name" value="Carboxypeptidase-like, regulatory domain"/>
    <property type="match status" value="1"/>
</dbReference>
<comment type="subcellular location">
    <subcellularLocation>
        <location evidence="1 10">Cell outer membrane</location>
        <topology evidence="1 10">Multi-pass membrane protein</topology>
    </subcellularLocation>
</comment>
<evidence type="ECO:0000256" key="12">
    <source>
        <dbReference type="SAM" id="SignalP"/>
    </source>
</evidence>
<dbReference type="Pfam" id="PF00593">
    <property type="entry name" value="TonB_dep_Rec_b-barrel"/>
    <property type="match status" value="1"/>
</dbReference>
<dbReference type="AlphaFoldDB" id="A0A0B7H4R1"/>
<feature type="domain" description="TonB-dependent receptor-like beta-barrel" evidence="13">
    <location>
        <begin position="415"/>
        <end position="804"/>
    </location>
</feature>
<sequence>MMKTKRILLLSFVLGLFFSSIMAQTKVSVTGTVTDEKAMPLPGVSIIIKGTAKGVSTDFDGKYTIEAVQNEILEFSSIGFVSQQRVVGANSKQVINVILKEETQQLDEVVVTALGIKRSEKSLSYATQSVSGKELTDVPSSNVLNTLAGKTAGMTVTGSGSGLGSSVKIVLRGNRSIQGNNQPLYVVDGTPINTASFSSTGAEWGFGGGVDTGDGMAGINPEDIESINVLKGATAAALYGSQAANGVILITTKRGKSEKMAVSVTSSVQADIPYLTYKFQDRYAMGTNGVNQQTRDAWGAARTTEDLSNDFVRDFFNTGFMMQNGISVSGGNNTSKNFLSYQNTSASGIMPMNEFKKHNLSIRSTTNLFNNFVEVDGSIALTKQDTEHAPTAPGRYYNPIVGLYSFPAGASVFNRYRDMYEISNPNRNGLMTMNWVNEEDVYKNPYWLINRHNYSFGVEKVIAKLNTKFNFTPWLNLQLRGSYDRTATIGERKVHSGVVTIAGANGRYDYNTTDDALLYADALLSANKSFEHFSVSATLGSSITDRKYEGKDVLIGNLVIPNIFDLRNYTGIDGGITPTRTHRQLQSVFGTVSLGYDEMVFLDVTGRNDWSSTLPANNRSYFYPSLGTSIVFTEMLNKSEVKPAWLDFGKLRFSWTQVGNDMPWGLTEPYDRLKKGGVIVANTVKPFDDLKPERSNSLEAGINLRMFAGRLTLDAAVYQTITENQYFEVANTSGSGYSSYYINAGKIRNRGLETTLSFIPIQTKKFSWTGTINYTLNENFVMTLPSQYADKGFDLNGNTYFIRLYEGQEWGSMYQKRLKRDDKGNILLTQTIDNGVDKGIQLQQSDDYEHIGNINPKFLLGFKNEFTYKNLSLSFLIDGRFGGNVISTTQHYLDSYGRTERTADARDNGGVPIKGILTQTVKTNGNADVVTTSDFDGLVNAQTYYKIAPSGETSVYSATNVRLRELSLSYSLPKSTIDRLKPIENIRLSLIGRNLMFFYRDAPYDPEITLSTSINGASNTDNFSIPASRSVGFSVNINL</sequence>
<dbReference type="RefSeq" id="WP_041991559.1">
    <property type="nucleotide sequence ID" value="NZ_CDOD01000015.1"/>
</dbReference>
<dbReference type="InterPro" id="IPR023996">
    <property type="entry name" value="TonB-dep_OMP_SusC/RagA"/>
</dbReference>
<dbReference type="GO" id="GO:0009279">
    <property type="term" value="C:cell outer membrane"/>
    <property type="evidence" value="ECO:0007669"/>
    <property type="project" value="UniProtKB-SubCell"/>
</dbReference>
<evidence type="ECO:0000256" key="10">
    <source>
        <dbReference type="PROSITE-ProRule" id="PRU01360"/>
    </source>
</evidence>
<evidence type="ECO:0000313" key="16">
    <source>
        <dbReference type="Proteomes" id="UP000038055"/>
    </source>
</evidence>
<evidence type="ECO:0000256" key="4">
    <source>
        <dbReference type="ARBA" id="ARBA00022692"/>
    </source>
</evidence>
<dbReference type="SUPFAM" id="SSF49464">
    <property type="entry name" value="Carboxypeptidase regulatory domain-like"/>
    <property type="match status" value="1"/>
</dbReference>
<evidence type="ECO:0000256" key="3">
    <source>
        <dbReference type="ARBA" id="ARBA00022452"/>
    </source>
</evidence>
<dbReference type="GO" id="GO:0015344">
    <property type="term" value="F:siderophore uptake transmembrane transporter activity"/>
    <property type="evidence" value="ECO:0007669"/>
    <property type="project" value="TreeGrafter"/>
</dbReference>
<protein>
    <submittedName>
        <fullName evidence="15">Putative outer membrane protein</fullName>
    </submittedName>
</protein>
<dbReference type="PANTHER" id="PTHR30069">
    <property type="entry name" value="TONB-DEPENDENT OUTER MEMBRANE RECEPTOR"/>
    <property type="match status" value="1"/>
</dbReference>
<dbReference type="InterPro" id="IPR036942">
    <property type="entry name" value="Beta-barrel_TonB_sf"/>
</dbReference>
<evidence type="ECO:0000256" key="11">
    <source>
        <dbReference type="RuleBase" id="RU003357"/>
    </source>
</evidence>
<evidence type="ECO:0000313" key="15">
    <source>
        <dbReference type="EMBL" id="CEN34606.1"/>
    </source>
</evidence>
<evidence type="ECO:0000256" key="8">
    <source>
        <dbReference type="ARBA" id="ARBA00023170"/>
    </source>
</evidence>
<evidence type="ECO:0000256" key="2">
    <source>
        <dbReference type="ARBA" id="ARBA00022448"/>
    </source>
</evidence>
<feature type="chain" id="PRO_5002132020" evidence="12">
    <location>
        <begin position="24"/>
        <end position="1039"/>
    </location>
</feature>
<keyword evidence="16" id="KW-1185">Reference proteome</keyword>
<reference evidence="16" key="1">
    <citation type="submission" date="2015-01" db="EMBL/GenBank/DDBJ databases">
        <authorList>
            <person name="MANFREDI Pablo"/>
        </authorList>
    </citation>
    <scope>NUCLEOTIDE SEQUENCE [LARGE SCALE GENOMIC DNA]</scope>
    <source>
        <strain evidence="16">Ccyn2B</strain>
    </source>
</reference>
<evidence type="ECO:0000256" key="1">
    <source>
        <dbReference type="ARBA" id="ARBA00004571"/>
    </source>
</evidence>
<evidence type="ECO:0000256" key="5">
    <source>
        <dbReference type="ARBA" id="ARBA00022729"/>
    </source>
</evidence>
<dbReference type="NCBIfam" id="TIGR04056">
    <property type="entry name" value="OMP_RagA_SusC"/>
    <property type="match status" value="1"/>
</dbReference>
<dbReference type="InterPro" id="IPR023997">
    <property type="entry name" value="TonB-dep_OMP_SusC/RagA_CS"/>
</dbReference>
<dbReference type="InterPro" id="IPR037066">
    <property type="entry name" value="Plug_dom_sf"/>
</dbReference>
<dbReference type="Pfam" id="PF07715">
    <property type="entry name" value="Plug"/>
    <property type="match status" value="1"/>
</dbReference>
<evidence type="ECO:0000259" key="14">
    <source>
        <dbReference type="Pfam" id="PF07715"/>
    </source>
</evidence>
<dbReference type="PANTHER" id="PTHR30069:SF29">
    <property type="entry name" value="HEMOGLOBIN AND HEMOGLOBIN-HAPTOGLOBIN-BINDING PROTEIN 1-RELATED"/>
    <property type="match status" value="1"/>
</dbReference>
<gene>
    <name evidence="15" type="ORF">CCYN2B_220007</name>
</gene>
<keyword evidence="5 12" id="KW-0732">Signal</keyword>
<dbReference type="Pfam" id="PF13715">
    <property type="entry name" value="CarbopepD_reg_2"/>
    <property type="match status" value="1"/>
</dbReference>
<dbReference type="InterPro" id="IPR012910">
    <property type="entry name" value="Plug_dom"/>
</dbReference>
<accession>A0A0B7H4R1</accession>
<dbReference type="InterPro" id="IPR008969">
    <property type="entry name" value="CarboxyPept-like_regulatory"/>
</dbReference>
<keyword evidence="6 11" id="KW-0798">TonB box</keyword>
<dbReference type="InterPro" id="IPR039426">
    <property type="entry name" value="TonB-dep_rcpt-like"/>
</dbReference>
<keyword evidence="4 10" id="KW-0812">Transmembrane</keyword>
<evidence type="ECO:0000259" key="13">
    <source>
        <dbReference type="Pfam" id="PF00593"/>
    </source>
</evidence>
<evidence type="ECO:0000256" key="7">
    <source>
        <dbReference type="ARBA" id="ARBA00023136"/>
    </source>
</evidence>
<keyword evidence="3 10" id="KW-1134">Transmembrane beta strand</keyword>
<dbReference type="Gene3D" id="2.170.130.10">
    <property type="entry name" value="TonB-dependent receptor, plug domain"/>
    <property type="match status" value="1"/>
</dbReference>
<dbReference type="Gene3D" id="2.40.170.20">
    <property type="entry name" value="TonB-dependent receptor, beta-barrel domain"/>
    <property type="match status" value="1"/>
</dbReference>
<proteinExistence type="inferred from homology"/>
<evidence type="ECO:0000256" key="9">
    <source>
        <dbReference type="ARBA" id="ARBA00023237"/>
    </source>
</evidence>
<keyword evidence="9 10" id="KW-0998">Cell outer membrane</keyword>
<keyword evidence="8" id="KW-0675">Receptor</keyword>
<feature type="signal peptide" evidence="12">
    <location>
        <begin position="1"/>
        <end position="23"/>
    </location>
</feature>
<keyword evidence="2 10" id="KW-0813">Transport</keyword>
<dbReference type="GO" id="GO:0044718">
    <property type="term" value="P:siderophore transmembrane transport"/>
    <property type="evidence" value="ECO:0007669"/>
    <property type="project" value="TreeGrafter"/>
</dbReference>
<keyword evidence="7 10" id="KW-0472">Membrane</keyword>
<feature type="domain" description="TonB-dependent receptor plug" evidence="14">
    <location>
        <begin position="121"/>
        <end position="247"/>
    </location>
</feature>
<dbReference type="NCBIfam" id="TIGR04057">
    <property type="entry name" value="SusC_RagA_signa"/>
    <property type="match status" value="1"/>
</dbReference>
<name>A0A0B7H4R1_9FLAO</name>
<organism evidence="15 16">
    <name type="scientific">Capnocytophaga cynodegmi</name>
    <dbReference type="NCBI Taxonomy" id="28189"/>
    <lineage>
        <taxon>Bacteria</taxon>
        <taxon>Pseudomonadati</taxon>
        <taxon>Bacteroidota</taxon>
        <taxon>Flavobacteriia</taxon>
        <taxon>Flavobacteriales</taxon>
        <taxon>Flavobacteriaceae</taxon>
        <taxon>Capnocytophaga</taxon>
    </lineage>
</organism>
<dbReference type="SUPFAM" id="SSF56935">
    <property type="entry name" value="Porins"/>
    <property type="match status" value="1"/>
</dbReference>
<dbReference type="Proteomes" id="UP000038055">
    <property type="component" value="Unassembled WGS sequence"/>
</dbReference>